<evidence type="ECO:0000313" key="2">
    <source>
        <dbReference type="Proteomes" id="UP000319514"/>
    </source>
</evidence>
<keyword evidence="2" id="KW-1185">Reference proteome</keyword>
<evidence type="ECO:0000313" key="1">
    <source>
        <dbReference type="EMBL" id="TQL60135.1"/>
    </source>
</evidence>
<accession>A0A542ZIH0</accession>
<dbReference type="Proteomes" id="UP000319514">
    <property type="component" value="Unassembled WGS sequence"/>
</dbReference>
<protein>
    <submittedName>
        <fullName evidence="1">Uncharacterized protein</fullName>
    </submittedName>
</protein>
<proteinExistence type="predicted"/>
<name>A0A542ZIH0_9MICO</name>
<comment type="caution">
    <text evidence="1">The sequence shown here is derived from an EMBL/GenBank/DDBJ whole genome shotgun (WGS) entry which is preliminary data.</text>
</comment>
<reference evidence="1 2" key="1">
    <citation type="submission" date="2019-06" db="EMBL/GenBank/DDBJ databases">
        <title>Sequencing the genomes of 1000 actinobacteria strains.</title>
        <authorList>
            <person name="Klenk H.-P."/>
        </authorList>
    </citation>
    <scope>NUCLEOTIDE SEQUENCE [LARGE SCALE GENOMIC DNA]</scope>
    <source>
        <strain evidence="1 2">DSM 18082</strain>
    </source>
</reference>
<gene>
    <name evidence="1" type="ORF">FB474_1518</name>
</gene>
<sequence>MVPFHALAPSAFSAVSPCSRRSCGAGLRRWVDPSGDGDVGEVGLATIWASPAALRHATLSDITDVAGCAPRTYVLHSARKRGPIRLSAQPSFGDAAAECDAVSGPHE</sequence>
<organism evidence="1 2">
    <name type="scientific">Oryzihumus leptocrescens</name>
    <dbReference type="NCBI Taxonomy" id="297536"/>
    <lineage>
        <taxon>Bacteria</taxon>
        <taxon>Bacillati</taxon>
        <taxon>Actinomycetota</taxon>
        <taxon>Actinomycetes</taxon>
        <taxon>Micrococcales</taxon>
        <taxon>Intrasporangiaceae</taxon>
        <taxon>Oryzihumus</taxon>
    </lineage>
</organism>
<dbReference type="EMBL" id="VFOQ01000001">
    <property type="protein sequence ID" value="TQL60135.1"/>
    <property type="molecule type" value="Genomic_DNA"/>
</dbReference>
<dbReference type="AlphaFoldDB" id="A0A542ZIH0"/>